<dbReference type="SUPFAM" id="SSF48403">
    <property type="entry name" value="Ankyrin repeat"/>
    <property type="match status" value="1"/>
</dbReference>
<feature type="repeat" description="ANK" evidence="3">
    <location>
        <begin position="115"/>
        <end position="147"/>
    </location>
</feature>
<evidence type="ECO:0000256" key="1">
    <source>
        <dbReference type="ARBA" id="ARBA00022614"/>
    </source>
</evidence>
<dbReference type="InterPro" id="IPR001611">
    <property type="entry name" value="Leu-rich_rpt"/>
</dbReference>
<evidence type="ECO:0000313" key="6">
    <source>
        <dbReference type="Proteomes" id="UP001061958"/>
    </source>
</evidence>
<dbReference type="Pfam" id="PF12796">
    <property type="entry name" value="Ank_2"/>
    <property type="match status" value="1"/>
</dbReference>
<dbReference type="Proteomes" id="UP001061958">
    <property type="component" value="Unassembled WGS sequence"/>
</dbReference>
<dbReference type="PROSITE" id="PS51450">
    <property type="entry name" value="LRR"/>
    <property type="match status" value="1"/>
</dbReference>
<name>A0A9C7Q6J9_9RHOD</name>
<sequence length="515" mass="58800">MRRSGAGRRGRPASRGGRGRGTQSVGSRTFENRKQGRPISKIDLFFRYIFEEDMRNLREALQTDNFSATKPFNEQGIPPLHFAVVNKRLKSLKCLVEHIDRVHSQADIDFQDDEHGQTPLMVAAEMGWVEGAKVLLENGADLTLKDEEGHTAREYGMLADSKQVLSLFDEWKKKNDIPEEVVEEDEVVFETSTQRNRRRRKELERQERSTMELATTAAQFKSCSLESEKKTVSDILNDIDERTRLGSLANWDELKLAIHELRRDLNIDRSDAKWEQENPSGFVIDPTLWSYDVLQRLQLRIPSGSLLCLPEDLGKLSNLSSLIINDNSFQYLPESIGQLHALRVLEAENNQLEELPESMRQCKRLEAVRISGNKLKSLEPLSEATDLVSLHCDRNQLEQLDLDFTRMGRLAILSATFNCIKQLPDSIGSLENLTTLQLSGNELQVLPNSIGDLKKLQTVSLDENPIRDKKILKILTKGKKPMKEFLQYVKKQRGRNKKSKSQDSDEESEVAEEED</sequence>
<dbReference type="PROSITE" id="PS50297">
    <property type="entry name" value="ANK_REP_REGION"/>
    <property type="match status" value="1"/>
</dbReference>
<dbReference type="SMART" id="SM00364">
    <property type="entry name" value="LRR_BAC"/>
    <property type="match status" value="3"/>
</dbReference>
<dbReference type="EMBL" id="BQMJ01000074">
    <property type="protein sequence ID" value="GJQ15781.1"/>
    <property type="molecule type" value="Genomic_DNA"/>
</dbReference>
<dbReference type="InterPro" id="IPR036770">
    <property type="entry name" value="Ankyrin_rpt-contain_sf"/>
</dbReference>
<evidence type="ECO:0000256" key="4">
    <source>
        <dbReference type="SAM" id="MobiDB-lite"/>
    </source>
</evidence>
<feature type="region of interest" description="Disordered" evidence="4">
    <location>
        <begin position="488"/>
        <end position="515"/>
    </location>
</feature>
<comment type="caution">
    <text evidence="5">The sequence shown here is derived from an EMBL/GenBank/DDBJ whole genome shotgun (WGS) entry which is preliminary data.</text>
</comment>
<dbReference type="SMART" id="SM00369">
    <property type="entry name" value="LRR_TYP"/>
    <property type="match status" value="3"/>
</dbReference>
<reference evidence="5" key="1">
    <citation type="journal article" date="2022" name="Proc. Natl. Acad. Sci. U.S.A.">
        <title>Life cycle and functional genomics of the unicellular red alga Galdieria for elucidating algal and plant evolution and industrial use.</title>
        <authorList>
            <person name="Hirooka S."/>
            <person name="Itabashi T."/>
            <person name="Ichinose T.M."/>
            <person name="Onuma R."/>
            <person name="Fujiwara T."/>
            <person name="Yamashita S."/>
            <person name="Jong L.W."/>
            <person name="Tomita R."/>
            <person name="Iwane A.H."/>
            <person name="Miyagishima S.Y."/>
        </authorList>
    </citation>
    <scope>NUCLEOTIDE SEQUENCE</scope>
    <source>
        <strain evidence="5">NBRC 102759</strain>
    </source>
</reference>
<feature type="region of interest" description="Disordered" evidence="4">
    <location>
        <begin position="1"/>
        <end position="33"/>
    </location>
</feature>
<evidence type="ECO:0000313" key="5">
    <source>
        <dbReference type="EMBL" id="GJQ15781.1"/>
    </source>
</evidence>
<dbReference type="GO" id="GO:0005737">
    <property type="term" value="C:cytoplasm"/>
    <property type="evidence" value="ECO:0007669"/>
    <property type="project" value="TreeGrafter"/>
</dbReference>
<feature type="compositionally biased region" description="Acidic residues" evidence="4">
    <location>
        <begin position="504"/>
        <end position="515"/>
    </location>
</feature>
<dbReference type="SUPFAM" id="SSF52058">
    <property type="entry name" value="L domain-like"/>
    <property type="match status" value="1"/>
</dbReference>
<evidence type="ECO:0000256" key="2">
    <source>
        <dbReference type="ARBA" id="ARBA00022737"/>
    </source>
</evidence>
<gene>
    <name evidence="5" type="ORF">GpartN1_g7572.t1</name>
</gene>
<dbReference type="PROSITE" id="PS50088">
    <property type="entry name" value="ANK_REPEAT"/>
    <property type="match status" value="1"/>
</dbReference>
<evidence type="ECO:0000256" key="3">
    <source>
        <dbReference type="PROSITE-ProRule" id="PRU00023"/>
    </source>
</evidence>
<proteinExistence type="predicted"/>
<organism evidence="5 6">
    <name type="scientific">Galdieria partita</name>
    <dbReference type="NCBI Taxonomy" id="83374"/>
    <lineage>
        <taxon>Eukaryota</taxon>
        <taxon>Rhodophyta</taxon>
        <taxon>Bangiophyceae</taxon>
        <taxon>Galdieriales</taxon>
        <taxon>Galdieriaceae</taxon>
        <taxon>Galdieria</taxon>
    </lineage>
</organism>
<dbReference type="InterPro" id="IPR002110">
    <property type="entry name" value="Ankyrin_rpt"/>
</dbReference>
<dbReference type="Pfam" id="PF13855">
    <property type="entry name" value="LRR_8"/>
    <property type="match status" value="1"/>
</dbReference>
<keyword evidence="1" id="KW-0433">Leucine-rich repeat</keyword>
<dbReference type="InterPro" id="IPR003591">
    <property type="entry name" value="Leu-rich_rpt_typical-subtyp"/>
</dbReference>
<keyword evidence="3" id="KW-0040">ANK repeat</keyword>
<dbReference type="AlphaFoldDB" id="A0A9C7Q6J9"/>
<dbReference type="InterPro" id="IPR050216">
    <property type="entry name" value="LRR_domain-containing"/>
</dbReference>
<dbReference type="OrthoDB" id="566279at2759"/>
<feature type="compositionally biased region" description="Basic residues" evidence="4">
    <location>
        <begin position="490"/>
        <end position="499"/>
    </location>
</feature>
<dbReference type="InterPro" id="IPR032675">
    <property type="entry name" value="LRR_dom_sf"/>
</dbReference>
<dbReference type="PANTHER" id="PTHR48051:SF1">
    <property type="entry name" value="RAS SUPPRESSOR PROTEIN 1"/>
    <property type="match status" value="1"/>
</dbReference>
<feature type="compositionally biased region" description="Basic residues" evidence="4">
    <location>
        <begin position="1"/>
        <end position="12"/>
    </location>
</feature>
<reference evidence="5" key="2">
    <citation type="submission" date="2022-01" db="EMBL/GenBank/DDBJ databases">
        <authorList>
            <person name="Hirooka S."/>
            <person name="Miyagishima S.Y."/>
        </authorList>
    </citation>
    <scope>NUCLEOTIDE SEQUENCE</scope>
    <source>
        <strain evidence="5">NBRC 102759</strain>
    </source>
</reference>
<dbReference type="Gene3D" id="3.80.10.10">
    <property type="entry name" value="Ribonuclease Inhibitor"/>
    <property type="match status" value="2"/>
</dbReference>
<protein>
    <submittedName>
        <fullName evidence="5">Uncharacterized protein</fullName>
    </submittedName>
</protein>
<keyword evidence="6" id="KW-1185">Reference proteome</keyword>
<keyword evidence="2" id="KW-0677">Repeat</keyword>
<dbReference type="Gene3D" id="1.25.40.20">
    <property type="entry name" value="Ankyrin repeat-containing domain"/>
    <property type="match status" value="1"/>
</dbReference>
<accession>A0A9C7Q6J9</accession>
<dbReference type="SMART" id="SM00248">
    <property type="entry name" value="ANK"/>
    <property type="match status" value="2"/>
</dbReference>
<dbReference type="PANTHER" id="PTHR48051">
    <property type="match status" value="1"/>
</dbReference>